<dbReference type="PANTHER" id="PTHR33729">
    <property type="entry name" value="METHYL-CPG BINDING DOMAIN CONTAINING PROTEIN, EXPRESSED"/>
    <property type="match status" value="1"/>
</dbReference>
<feature type="compositionally biased region" description="Polar residues" evidence="6">
    <location>
        <begin position="212"/>
        <end position="239"/>
    </location>
</feature>
<dbReference type="GO" id="GO:0005634">
    <property type="term" value="C:nucleus"/>
    <property type="evidence" value="ECO:0007669"/>
    <property type="project" value="UniProtKB-SubCell"/>
</dbReference>
<gene>
    <name evidence="8" type="ORF">C5167_046972</name>
</gene>
<feature type="region of interest" description="Disordered" evidence="6">
    <location>
        <begin position="86"/>
        <end position="379"/>
    </location>
</feature>
<evidence type="ECO:0000313" key="8">
    <source>
        <dbReference type="EMBL" id="RZC84186.1"/>
    </source>
</evidence>
<keyword evidence="2" id="KW-0805">Transcription regulation</keyword>
<dbReference type="PROSITE" id="PS50982">
    <property type="entry name" value="MBD"/>
    <property type="match status" value="1"/>
</dbReference>
<protein>
    <recommendedName>
        <fullName evidence="7">MBD domain-containing protein</fullName>
    </recommendedName>
</protein>
<feature type="compositionally biased region" description="Basic and acidic residues" evidence="6">
    <location>
        <begin position="312"/>
        <end position="321"/>
    </location>
</feature>
<evidence type="ECO:0000256" key="2">
    <source>
        <dbReference type="ARBA" id="ARBA00023015"/>
    </source>
</evidence>
<feature type="compositionally biased region" description="Basic and acidic residues" evidence="6">
    <location>
        <begin position="117"/>
        <end position="126"/>
    </location>
</feature>
<dbReference type="InterPro" id="IPR016177">
    <property type="entry name" value="DNA-bd_dom_sf"/>
</dbReference>
<evidence type="ECO:0000256" key="3">
    <source>
        <dbReference type="ARBA" id="ARBA00023125"/>
    </source>
</evidence>
<evidence type="ECO:0000256" key="5">
    <source>
        <dbReference type="ARBA" id="ARBA00023242"/>
    </source>
</evidence>
<dbReference type="Proteomes" id="UP000316621">
    <property type="component" value="Chromosome 11"/>
</dbReference>
<dbReference type="AlphaFoldDB" id="A0A4Y7LG34"/>
<reference evidence="8 9" key="1">
    <citation type="journal article" date="2018" name="Science">
        <title>The opium poppy genome and morphinan production.</title>
        <authorList>
            <person name="Guo L."/>
            <person name="Winzer T."/>
            <person name="Yang X."/>
            <person name="Li Y."/>
            <person name="Ning Z."/>
            <person name="He Z."/>
            <person name="Teodor R."/>
            <person name="Lu Y."/>
            <person name="Bowser T.A."/>
            <person name="Graham I.A."/>
            <person name="Ye K."/>
        </authorList>
    </citation>
    <scope>NUCLEOTIDE SEQUENCE [LARGE SCALE GENOMIC DNA]</scope>
    <source>
        <strain evidence="9">cv. HN1</strain>
        <tissue evidence="8">Leaves</tissue>
    </source>
</reference>
<dbReference type="OMA" id="METHPIN"/>
<dbReference type="Gramene" id="RZC84186">
    <property type="protein sequence ID" value="RZC84186"/>
    <property type="gene ID" value="C5167_046972"/>
</dbReference>
<feature type="compositionally biased region" description="Basic and acidic residues" evidence="6">
    <location>
        <begin position="1"/>
        <end position="28"/>
    </location>
</feature>
<dbReference type="GO" id="GO:0003677">
    <property type="term" value="F:DNA binding"/>
    <property type="evidence" value="ECO:0007669"/>
    <property type="project" value="UniProtKB-KW"/>
</dbReference>
<evidence type="ECO:0000256" key="1">
    <source>
        <dbReference type="ARBA" id="ARBA00004123"/>
    </source>
</evidence>
<accession>A0A4Y7LG34</accession>
<evidence type="ECO:0000256" key="4">
    <source>
        <dbReference type="ARBA" id="ARBA00023163"/>
    </source>
</evidence>
<keyword evidence="3" id="KW-0238">DNA-binding</keyword>
<proteinExistence type="predicted"/>
<dbReference type="Gene3D" id="3.30.890.10">
    <property type="entry name" value="Methyl-cpg-binding Protein 2, Chain A"/>
    <property type="match status" value="1"/>
</dbReference>
<comment type="subcellular location">
    <subcellularLocation>
        <location evidence="1">Nucleus</location>
    </subcellularLocation>
</comment>
<keyword evidence="4" id="KW-0804">Transcription</keyword>
<dbReference type="EMBL" id="CM010725">
    <property type="protein sequence ID" value="RZC84186.1"/>
    <property type="molecule type" value="Genomic_DNA"/>
</dbReference>
<keyword evidence="5" id="KW-0539">Nucleus</keyword>
<sequence>MANLVDNKEIEVTEKDNQVGNMENKDEGASVDLPAPDGWKKKHGVDVFWCRKKENASSFVPKKSGTPKRNEIIFVSPTGEEIKNKKQLDQYLKAHPGGLSASEFDWTPGSTPRRSARISEKSKATESPESEPAQKRERKSSSKKGAKEDKDAVAVETPKEEQTAAGEEIKESTDVEMKEAEGGDDKNAEKITTTEAMQEGSEAKREEIIPDSTENPEVQETKNDSNGNESQSKTTTTEAMQEGSEAKVEEIIPENNFDSTENPEVQEANLKNDSDGKESQPEKITPLVVIEKESSEAPAPITGSNGEAAAETEAKVGKESSEQVMVGDVVPSKNDTKGETLQDNNSSSKESQQESKPQDTQSLNSEVAEDQPKAPPVCC</sequence>
<feature type="compositionally biased region" description="Basic and acidic residues" evidence="6">
    <location>
        <begin position="270"/>
        <end position="281"/>
    </location>
</feature>
<feature type="region of interest" description="Disordered" evidence="6">
    <location>
        <begin position="1"/>
        <end position="37"/>
    </location>
</feature>
<feature type="domain" description="MBD" evidence="7">
    <location>
        <begin position="25"/>
        <end position="111"/>
    </location>
</feature>
<dbReference type="InterPro" id="IPR001739">
    <property type="entry name" value="Methyl_CpG_DNA-bd"/>
</dbReference>
<evidence type="ECO:0000259" key="7">
    <source>
        <dbReference type="PROSITE" id="PS50982"/>
    </source>
</evidence>
<dbReference type="SUPFAM" id="SSF54171">
    <property type="entry name" value="DNA-binding domain"/>
    <property type="match status" value="1"/>
</dbReference>
<feature type="compositionally biased region" description="Basic and acidic residues" evidence="6">
    <location>
        <begin position="145"/>
        <end position="189"/>
    </location>
</feature>
<evidence type="ECO:0000313" key="9">
    <source>
        <dbReference type="Proteomes" id="UP000316621"/>
    </source>
</evidence>
<dbReference type="Pfam" id="PF01429">
    <property type="entry name" value="MBD"/>
    <property type="match status" value="1"/>
</dbReference>
<name>A0A4Y7LG34_PAPSO</name>
<organism evidence="8 9">
    <name type="scientific">Papaver somniferum</name>
    <name type="common">Opium poppy</name>
    <dbReference type="NCBI Taxonomy" id="3469"/>
    <lineage>
        <taxon>Eukaryota</taxon>
        <taxon>Viridiplantae</taxon>
        <taxon>Streptophyta</taxon>
        <taxon>Embryophyta</taxon>
        <taxon>Tracheophyta</taxon>
        <taxon>Spermatophyta</taxon>
        <taxon>Magnoliopsida</taxon>
        <taxon>Ranunculales</taxon>
        <taxon>Papaveraceae</taxon>
        <taxon>Papaveroideae</taxon>
        <taxon>Papaver</taxon>
    </lineage>
</organism>
<dbReference type="PANTHER" id="PTHR33729:SF6">
    <property type="entry name" value="METHYL-CPG-BINDING DOMAIN-CONTAINING PROTEIN 11"/>
    <property type="match status" value="1"/>
</dbReference>
<keyword evidence="9" id="KW-1185">Reference proteome</keyword>
<evidence type="ECO:0000256" key="6">
    <source>
        <dbReference type="SAM" id="MobiDB-lite"/>
    </source>
</evidence>
<dbReference type="InterPro" id="IPR039622">
    <property type="entry name" value="MBD10/11"/>
</dbReference>